<keyword evidence="2" id="KW-0547">Nucleotide-binding</keyword>
<gene>
    <name evidence="8" type="ORF">PPERSA_00610</name>
</gene>
<name>A0A0V0QSZ9_PSEPJ</name>
<dbReference type="PANTHER" id="PTHR11361">
    <property type="entry name" value="DNA MISMATCH REPAIR PROTEIN MUTS FAMILY MEMBER"/>
    <property type="match status" value="1"/>
</dbReference>
<dbReference type="GO" id="GO:0005524">
    <property type="term" value="F:ATP binding"/>
    <property type="evidence" value="ECO:0007669"/>
    <property type="project" value="UniProtKB-KW"/>
</dbReference>
<evidence type="ECO:0000256" key="3">
    <source>
        <dbReference type="ARBA" id="ARBA00022840"/>
    </source>
</evidence>
<keyword evidence="9" id="KW-1185">Reference proteome</keyword>
<feature type="domain" description="DNA mismatch repair protein MutS core" evidence="6">
    <location>
        <begin position="241"/>
        <end position="627"/>
    </location>
</feature>
<dbReference type="Pfam" id="PF00488">
    <property type="entry name" value="MutS_V"/>
    <property type="match status" value="1"/>
</dbReference>
<keyword evidence="3" id="KW-0067">ATP-binding</keyword>
<dbReference type="InterPro" id="IPR007696">
    <property type="entry name" value="DNA_mismatch_repair_MutS_core"/>
</dbReference>
<evidence type="ECO:0000256" key="4">
    <source>
        <dbReference type="ARBA" id="ARBA00023125"/>
    </source>
</evidence>
<feature type="coiled-coil region" evidence="5">
    <location>
        <begin position="397"/>
        <end position="424"/>
    </location>
</feature>
<dbReference type="SUPFAM" id="SSF52540">
    <property type="entry name" value="P-loop containing nucleoside triphosphate hydrolases"/>
    <property type="match status" value="1"/>
</dbReference>
<dbReference type="InParanoid" id="A0A0V0QSZ9"/>
<evidence type="ECO:0000259" key="7">
    <source>
        <dbReference type="SMART" id="SM00534"/>
    </source>
</evidence>
<dbReference type="AlphaFoldDB" id="A0A0V0QSZ9"/>
<dbReference type="Gene3D" id="3.40.50.300">
    <property type="entry name" value="P-loop containing nucleotide triphosphate hydrolases"/>
    <property type="match status" value="1"/>
</dbReference>
<evidence type="ECO:0000256" key="1">
    <source>
        <dbReference type="ARBA" id="ARBA00006271"/>
    </source>
</evidence>
<keyword evidence="5" id="KW-0175">Coiled coil</keyword>
<evidence type="ECO:0000313" key="8">
    <source>
        <dbReference type="EMBL" id="KRX05309.1"/>
    </source>
</evidence>
<dbReference type="Pfam" id="PF05192">
    <property type="entry name" value="MutS_III"/>
    <property type="match status" value="1"/>
</dbReference>
<evidence type="ECO:0000313" key="9">
    <source>
        <dbReference type="Proteomes" id="UP000054937"/>
    </source>
</evidence>
<dbReference type="Gene3D" id="1.10.1420.10">
    <property type="match status" value="1"/>
</dbReference>
<evidence type="ECO:0000256" key="5">
    <source>
        <dbReference type="SAM" id="Coils"/>
    </source>
</evidence>
<feature type="coiled-coil region" evidence="5">
    <location>
        <begin position="543"/>
        <end position="570"/>
    </location>
</feature>
<dbReference type="SUPFAM" id="SSF48334">
    <property type="entry name" value="DNA repair protein MutS, domain III"/>
    <property type="match status" value="1"/>
</dbReference>
<dbReference type="EMBL" id="LDAU01000109">
    <property type="protein sequence ID" value="KRX05309.1"/>
    <property type="molecule type" value="Genomic_DNA"/>
</dbReference>
<dbReference type="SMART" id="SM00534">
    <property type="entry name" value="MUTSac"/>
    <property type="match status" value="1"/>
</dbReference>
<comment type="similarity">
    <text evidence="1">Belongs to the DNA mismatch repair MutS family.</text>
</comment>
<feature type="domain" description="DNA mismatch repair proteins mutS family" evidence="7">
    <location>
        <begin position="669"/>
        <end position="984"/>
    </location>
</feature>
<dbReference type="GO" id="GO:0051026">
    <property type="term" value="P:chiasma assembly"/>
    <property type="evidence" value="ECO:0007669"/>
    <property type="project" value="TreeGrafter"/>
</dbReference>
<proteinExistence type="inferred from homology"/>
<dbReference type="InterPro" id="IPR000432">
    <property type="entry name" value="DNA_mismatch_repair_MutS_C"/>
</dbReference>
<keyword evidence="4" id="KW-0238">DNA-binding</keyword>
<evidence type="ECO:0000259" key="6">
    <source>
        <dbReference type="SMART" id="SM00533"/>
    </source>
</evidence>
<dbReference type="GO" id="GO:0030983">
    <property type="term" value="F:mismatched DNA binding"/>
    <property type="evidence" value="ECO:0007669"/>
    <property type="project" value="InterPro"/>
</dbReference>
<dbReference type="SMART" id="SM00533">
    <property type="entry name" value="MUTSd"/>
    <property type="match status" value="1"/>
</dbReference>
<comment type="caution">
    <text evidence="8">The sequence shown here is derived from an EMBL/GenBank/DDBJ whole genome shotgun (WGS) entry which is preliminary data.</text>
</comment>
<keyword evidence="8" id="KW-0378">Hydrolase</keyword>
<dbReference type="GO" id="GO:0006298">
    <property type="term" value="P:mismatch repair"/>
    <property type="evidence" value="ECO:0007669"/>
    <property type="project" value="InterPro"/>
</dbReference>
<dbReference type="GO" id="GO:0016787">
    <property type="term" value="F:hydrolase activity"/>
    <property type="evidence" value="ECO:0007669"/>
    <property type="project" value="UniProtKB-KW"/>
</dbReference>
<evidence type="ECO:0000256" key="2">
    <source>
        <dbReference type="ARBA" id="ARBA00022741"/>
    </source>
</evidence>
<protein>
    <submittedName>
        <fullName evidence="8">p-loop containing nucleoside triphosphate hydrolase</fullName>
    </submittedName>
</protein>
<dbReference type="GO" id="GO:0005634">
    <property type="term" value="C:nucleus"/>
    <property type="evidence" value="ECO:0007669"/>
    <property type="project" value="TreeGrafter"/>
</dbReference>
<dbReference type="InterPro" id="IPR036187">
    <property type="entry name" value="DNA_mismatch_repair_MutS_sf"/>
</dbReference>
<dbReference type="PANTHER" id="PTHR11361:SF20">
    <property type="entry name" value="MUTS PROTEIN HOMOLOG 5"/>
    <property type="match status" value="1"/>
</dbReference>
<dbReference type="InterPro" id="IPR045076">
    <property type="entry name" value="MutS"/>
</dbReference>
<dbReference type="InterPro" id="IPR027417">
    <property type="entry name" value="P-loop_NTPase"/>
</dbReference>
<organism evidence="8 9">
    <name type="scientific">Pseudocohnilembus persalinus</name>
    <name type="common">Ciliate</name>
    <dbReference type="NCBI Taxonomy" id="266149"/>
    <lineage>
        <taxon>Eukaryota</taxon>
        <taxon>Sar</taxon>
        <taxon>Alveolata</taxon>
        <taxon>Ciliophora</taxon>
        <taxon>Intramacronucleata</taxon>
        <taxon>Oligohymenophorea</taxon>
        <taxon>Scuticociliatia</taxon>
        <taxon>Philasterida</taxon>
        <taxon>Pseudocohnilembidae</taxon>
        <taxon>Pseudocohnilembus</taxon>
    </lineage>
</organism>
<dbReference type="OrthoDB" id="312454at2759"/>
<dbReference type="GO" id="GO:0140664">
    <property type="term" value="F:ATP-dependent DNA damage sensor activity"/>
    <property type="evidence" value="ECO:0007669"/>
    <property type="project" value="InterPro"/>
</dbReference>
<reference evidence="8 9" key="1">
    <citation type="journal article" date="2015" name="Sci. Rep.">
        <title>Genome of the facultative scuticociliatosis pathogen Pseudocohnilembus persalinus provides insight into its virulence through horizontal gene transfer.</title>
        <authorList>
            <person name="Xiong J."/>
            <person name="Wang G."/>
            <person name="Cheng J."/>
            <person name="Tian M."/>
            <person name="Pan X."/>
            <person name="Warren A."/>
            <person name="Jiang C."/>
            <person name="Yuan D."/>
            <person name="Miao W."/>
        </authorList>
    </citation>
    <scope>NUCLEOTIDE SEQUENCE [LARGE SCALE GENOMIC DNA]</scope>
    <source>
        <strain evidence="8">36N120E</strain>
    </source>
</reference>
<dbReference type="Proteomes" id="UP000054937">
    <property type="component" value="Unassembled WGS sequence"/>
</dbReference>
<accession>A0A0V0QSZ9</accession>
<sequence length="1017" mass="118639">MFNDNNSNNYGSQHKMFNSELSFSNIQQQNIENQGDQTDMTQECRLSDNILSIFCSKNSIGVALFEDEGQLIYAQSIIEIVQNDFQKLENFFEKNQGNFGKIVVPNNLPQNLVKLLQNQGVNIIKQNKNVYDMENISEVFLGLDFSMHKTENNQNMELSWKQSILQTNLDLSNQDLKRALGGLFNYLNFNNLVKLMNFPLESIIIQKQENQVYINKETLDNLSIIKGELHPSLIKGKGKTKEGFSVYMIFERFVHTQMGKKKLRNWFLNPIFDINQINLRQDFIQFLTVYMQKDDIQKINKGLNKIFDLKFIGGKVLEQKMQYQHWKKLRYSVESIVQIITLIQNFSEKNLKAEQKEEMPYILQDLLNFDISFFLQLQKIFTESLIFEEINQKISIASGVSQQLDKFTEQYEGLEDKLNIFAEQEITKLKKIEIIDEFGFTFLPQLGYFACISLNENFIQEGNYTVDGSNITFLKNNDNTNYSNFEENEEQLKNNDVQFQDFESENSQNQVQSFDLLGFLGLPEDYEYQFEHEGKFYFKSALASQLDSQLGDLNGKINDLEQEIIFLIESEIKENCTSFNVMNNLVSEFDALFGLFLASQIYQLKKPLISNKSELVIIEGRHILTQLMCENTFINNNFLCYNFVDNFDQGFSLTKEQQIKSVVNKQFSNKISLISGPNYSGKSVFIKQIGIIVFLAHIGSFVPAKFAKIGLVDKIFTLMNTNDSYSNQTTGKTLNECQNLAYILKKATNRSLIIIDEFPKGVEFQQGISLCYGLISYLKNQNNFQKNLNSVFQDKEEENMTVQQQMYNCIPTVLFATHHTQIFSNFGFKQDYILRFLTLDIVIQEQGGNRQQEKVDFFKKQLQNQKKIILSDNFLQNELNEKEFGQENQEEIEDFENKQSDQNRLLQQKQLEKTSLKKCSNLDLKNADLKKLKQKENKLVYLYKVKPGYSRNSLAVFTAKNIFCQQQEEQWQREFLERGEQIYVGLKNQEGLQVNGQLQQQIYRKVQQKLQDFISYI</sequence>